<dbReference type="PANTHER" id="PTHR30469">
    <property type="entry name" value="MULTIDRUG RESISTANCE PROTEIN MDTA"/>
    <property type="match status" value="1"/>
</dbReference>
<dbReference type="AlphaFoldDB" id="A0A244CR96"/>
<name>A0A244CR96_PSEDV</name>
<dbReference type="InterPro" id="IPR006143">
    <property type="entry name" value="RND_pump_MFP"/>
</dbReference>
<comment type="caution">
    <text evidence="4">The sequence shown here is derived from an EMBL/GenBank/DDBJ whole genome shotgun (WGS) entry which is preliminary data.</text>
</comment>
<feature type="chain" id="PRO_5012173448" evidence="2">
    <location>
        <begin position="21"/>
        <end position="361"/>
    </location>
</feature>
<organism evidence="4 5">
    <name type="scientific">Pseudoalteromonas ulvae</name>
    <dbReference type="NCBI Taxonomy" id="107327"/>
    <lineage>
        <taxon>Bacteria</taxon>
        <taxon>Pseudomonadati</taxon>
        <taxon>Pseudomonadota</taxon>
        <taxon>Gammaproteobacteria</taxon>
        <taxon>Alteromonadales</taxon>
        <taxon>Pseudoalteromonadaceae</taxon>
        <taxon>Pseudoalteromonas</taxon>
    </lineage>
</organism>
<feature type="signal peptide" evidence="2">
    <location>
        <begin position="1"/>
        <end position="20"/>
    </location>
</feature>
<protein>
    <submittedName>
        <fullName evidence="4">Efflux transporter periplasmic adaptor subunit</fullName>
    </submittedName>
</protein>
<evidence type="ECO:0000259" key="3">
    <source>
        <dbReference type="Pfam" id="PF25917"/>
    </source>
</evidence>
<dbReference type="Proteomes" id="UP000194841">
    <property type="component" value="Unassembled WGS sequence"/>
</dbReference>
<sequence length="361" mass="40487">MHIKKQLLLLLLTIFISACKDEPTTSAAPLIRPVKLFEVKNQNQETMRSFPAEVEANQGSYLAFRVNGELTTLPILAGQAVEKGQLLAKLEPTDFLLQVDDRQARYELAVSQLDRTASLLAKGIASQSEYDQAKANKQVAESALRKAQTDYEYSQLKAPFSGTIAKVFVKNYENIQAKQNILRLETRDLMDVTIQVPEKVVARVDKTQDYQPKVIFDGYPNQAYDLTVKEWDTQADPNTLTYRVVFSLPVPDDFNLLAGMTGNVYIDLAKITKGQHAYFLVPVEAVFSEVNPNTKKVENAIWRYDPTSNQVNKVIVQTAELHRNGIEVTGGLNLGDFIVSAGVHSLNENQTVRPWQREKGL</sequence>
<dbReference type="OrthoDB" id="1185083at2"/>
<gene>
    <name evidence="4" type="ORF">B1199_07250</name>
</gene>
<keyword evidence="2" id="KW-0732">Signal</keyword>
<dbReference type="NCBIfam" id="TIGR01730">
    <property type="entry name" value="RND_mfp"/>
    <property type="match status" value="1"/>
</dbReference>
<dbReference type="SUPFAM" id="SSF111369">
    <property type="entry name" value="HlyD-like secretion proteins"/>
    <property type="match status" value="1"/>
</dbReference>
<dbReference type="Pfam" id="PF25917">
    <property type="entry name" value="BSH_RND"/>
    <property type="match status" value="1"/>
</dbReference>
<feature type="domain" description="Multidrug resistance protein MdtA-like barrel-sandwich hybrid" evidence="3">
    <location>
        <begin position="65"/>
        <end position="179"/>
    </location>
</feature>
<dbReference type="PANTHER" id="PTHR30469:SF20">
    <property type="entry name" value="EFFLUX RND TRANSPORTER PERIPLASMIC ADAPTOR SUBUNIT"/>
    <property type="match status" value="1"/>
</dbReference>
<dbReference type="InterPro" id="IPR058625">
    <property type="entry name" value="MdtA-like_BSH"/>
</dbReference>
<dbReference type="Gene3D" id="2.40.50.100">
    <property type="match status" value="1"/>
</dbReference>
<keyword evidence="5" id="KW-1185">Reference proteome</keyword>
<dbReference type="Gene3D" id="2.40.30.170">
    <property type="match status" value="1"/>
</dbReference>
<accession>A0A244CR96</accession>
<dbReference type="RefSeq" id="WP_086743449.1">
    <property type="nucleotide sequence ID" value="NZ_MWPV01000002.1"/>
</dbReference>
<dbReference type="Gene3D" id="2.40.420.20">
    <property type="match status" value="1"/>
</dbReference>
<evidence type="ECO:0000256" key="1">
    <source>
        <dbReference type="ARBA" id="ARBA00009477"/>
    </source>
</evidence>
<dbReference type="EMBL" id="MWPV01000002">
    <property type="protein sequence ID" value="OUL58143.1"/>
    <property type="molecule type" value="Genomic_DNA"/>
</dbReference>
<dbReference type="PROSITE" id="PS51257">
    <property type="entry name" value="PROKAR_LIPOPROTEIN"/>
    <property type="match status" value="1"/>
</dbReference>
<proteinExistence type="inferred from homology"/>
<dbReference type="GO" id="GO:1990281">
    <property type="term" value="C:efflux pump complex"/>
    <property type="evidence" value="ECO:0007669"/>
    <property type="project" value="TreeGrafter"/>
</dbReference>
<dbReference type="GO" id="GO:0015562">
    <property type="term" value="F:efflux transmembrane transporter activity"/>
    <property type="evidence" value="ECO:0007669"/>
    <property type="project" value="TreeGrafter"/>
</dbReference>
<evidence type="ECO:0000313" key="4">
    <source>
        <dbReference type="EMBL" id="OUL58143.1"/>
    </source>
</evidence>
<dbReference type="Gene3D" id="1.10.287.470">
    <property type="entry name" value="Helix hairpin bin"/>
    <property type="match status" value="1"/>
</dbReference>
<evidence type="ECO:0000313" key="5">
    <source>
        <dbReference type="Proteomes" id="UP000194841"/>
    </source>
</evidence>
<evidence type="ECO:0000256" key="2">
    <source>
        <dbReference type="SAM" id="SignalP"/>
    </source>
</evidence>
<comment type="similarity">
    <text evidence="1">Belongs to the membrane fusion protein (MFP) (TC 8.A.1) family.</text>
</comment>
<reference evidence="4 5" key="1">
    <citation type="submission" date="2017-02" db="EMBL/GenBank/DDBJ databases">
        <title>Pseudoalteromonas ulvae TC14 Genome.</title>
        <authorList>
            <person name="Molmeret M."/>
        </authorList>
    </citation>
    <scope>NUCLEOTIDE SEQUENCE [LARGE SCALE GENOMIC DNA]</scope>
    <source>
        <strain evidence="4">TC14</strain>
    </source>
</reference>